<keyword evidence="2" id="KW-1185">Reference proteome</keyword>
<reference evidence="2" key="1">
    <citation type="submission" date="2017-02" db="EMBL/GenBank/DDBJ databases">
        <title>Natronthermophilus aegyptiacus gen. nov.,sp. nov., an aerobic, extremely halophilic alkalithermophilic archaeon isolated from the athalassohaline Wadi An Natrun, Egypt.</title>
        <authorList>
            <person name="Zhao B."/>
        </authorList>
    </citation>
    <scope>NUCLEOTIDE SEQUENCE [LARGE SCALE GENOMIC DNA]</scope>
    <source>
        <strain evidence="2">JW/NM-HA 15</strain>
    </source>
</reference>
<protein>
    <submittedName>
        <fullName evidence="1">Putative baseplate assembly protein</fullName>
    </submittedName>
</protein>
<dbReference type="RefSeq" id="WP_086887381.1">
    <property type="nucleotide sequence ID" value="NZ_CP019893.1"/>
</dbReference>
<organism evidence="1 2">
    <name type="scientific">Natrarchaeobaculum aegyptiacum</name>
    <dbReference type="NCBI Taxonomy" id="745377"/>
    <lineage>
        <taxon>Archaea</taxon>
        <taxon>Methanobacteriati</taxon>
        <taxon>Methanobacteriota</taxon>
        <taxon>Stenosarchaea group</taxon>
        <taxon>Halobacteria</taxon>
        <taxon>Halobacteriales</taxon>
        <taxon>Natrialbaceae</taxon>
        <taxon>Natrarchaeobaculum</taxon>
    </lineage>
</organism>
<dbReference type="OrthoDB" id="148267at2157"/>
<name>A0A2Z2HZ98_9EURY</name>
<dbReference type="EMBL" id="CP019893">
    <property type="protein sequence ID" value="ARS88998.1"/>
    <property type="molecule type" value="Genomic_DNA"/>
</dbReference>
<dbReference type="KEGG" id="naj:B1756_04010"/>
<dbReference type="InterPro" id="IPR011749">
    <property type="entry name" value="CHP02243"/>
</dbReference>
<gene>
    <name evidence="1" type="ORF">B1756_04010</name>
</gene>
<dbReference type="NCBIfam" id="TIGR02243">
    <property type="entry name" value="putative baseplate assembly protein"/>
    <property type="match status" value="1"/>
</dbReference>
<dbReference type="AlphaFoldDB" id="A0A2Z2HZ98"/>
<dbReference type="GeneID" id="32893215"/>
<dbReference type="Proteomes" id="UP000250088">
    <property type="component" value="Chromosome"/>
</dbReference>
<accession>A0A2Z2HZ98</accession>
<evidence type="ECO:0000313" key="2">
    <source>
        <dbReference type="Proteomes" id="UP000250088"/>
    </source>
</evidence>
<proteinExistence type="predicted"/>
<sequence length="649" mass="71516">MGLDLPELDDREYEALLDQAKKLIPAYSDEWTDFNPHDPGITILEVLAWLTETHTYQLDQITEEHRKKYLQLLGYRQRPPDSATATIRFDVPERFAGTRLPAGTKLAVTDGIDERYRFETDRPLVVTTARVDSVISDSGAVSNHSEANDASGTYYRPFGRRVEAGDTVYIGFDHDPFASTDRLTLHVDYHDDDLPTPSPVADEQHSPFEPSVALAWEHHCDGSWERLAVSTDDTNSFYRSGIIELVTDEPELSAEANSSPSTLPDTATASTWIRCRVDRPGYEIPPQLDGIRTNVVTATHAVSVDHERLAPVSAEAESVTDSQFDNQMYRFANSPVLSVTVYVDGERYTEVPDFDASGPEDRHYVLDRTAGRVTFGDGFNGAVPPTNSTVSAEYVYGGGERGNVSAAANWQLDDPGETFGAEHAAREINITPLGPATGGTDGETVTEALHRIRRDLDRPARAVTTADYRRLAARTPGLRIGRTHVAVDSGRATVIVVPYAPADIPSPEPSAAFLDTVREYLRERTLLTDRVHVTGPQYVRLEITVSGEVRQQYAQSGFESAITDAVESYLHPLYGFDENGWPLGRPLEREALGNVIESVDAVAQVSDISITAHGGTSTDDRVRIGEMGLFSVERVTVDMHPSTQRGDRL</sequence>
<evidence type="ECO:0000313" key="1">
    <source>
        <dbReference type="EMBL" id="ARS88998.1"/>
    </source>
</evidence>